<sequence>MIDQTSALHTQMLQHCLDLAKQSVSSGGGPFAAIVVKNNDIIAKASNRVTKDCDPTSHAEVNAIRRACAALKSHQLIDCVVYSSCEPCPMCLGALFWARPLAVYFAASRRQAAAAGFDDSLIYQQIGIDGAERKIPFHHLAMADANSPFQQWQLNHNRVKY</sequence>
<dbReference type="CDD" id="cd01285">
    <property type="entry name" value="nucleoside_deaminase"/>
    <property type="match status" value="1"/>
</dbReference>
<dbReference type="EMBL" id="JAXAFO010000013">
    <property type="protein sequence ID" value="MDX6849600.1"/>
    <property type="molecule type" value="Genomic_DNA"/>
</dbReference>
<evidence type="ECO:0000313" key="4">
    <source>
        <dbReference type="EMBL" id="MDX6849600.1"/>
    </source>
</evidence>
<dbReference type="EC" id="3.5.4.33" evidence="4"/>
<gene>
    <name evidence="4" type="ORF">SCD92_09520</name>
</gene>
<name>A0ABU4RXH3_9GAMM</name>
<evidence type="ECO:0000256" key="2">
    <source>
        <dbReference type="ARBA" id="ARBA00022833"/>
    </source>
</evidence>
<dbReference type="Proteomes" id="UP001273505">
    <property type="component" value="Unassembled WGS sequence"/>
</dbReference>
<keyword evidence="4" id="KW-0378">Hydrolase</keyword>
<dbReference type="RefSeq" id="WP_302724857.1">
    <property type="nucleotide sequence ID" value="NZ_JAULRU010000823.1"/>
</dbReference>
<dbReference type="InterPro" id="IPR016193">
    <property type="entry name" value="Cytidine_deaminase-like"/>
</dbReference>
<feature type="domain" description="CMP/dCMP-type deaminase" evidence="3">
    <location>
        <begin position="7"/>
        <end position="117"/>
    </location>
</feature>
<dbReference type="PANTHER" id="PTHR11079:SF161">
    <property type="entry name" value="CMP_DCMP-TYPE DEAMINASE DOMAIN-CONTAINING PROTEIN"/>
    <property type="match status" value="1"/>
</dbReference>
<dbReference type="PANTHER" id="PTHR11079">
    <property type="entry name" value="CYTOSINE DEAMINASE FAMILY MEMBER"/>
    <property type="match status" value="1"/>
</dbReference>
<dbReference type="GO" id="GO:0052717">
    <property type="term" value="F:tRNA-specific adenosine-34 deaminase activity"/>
    <property type="evidence" value="ECO:0007669"/>
    <property type="project" value="UniProtKB-EC"/>
</dbReference>
<evidence type="ECO:0000259" key="3">
    <source>
        <dbReference type="PROSITE" id="PS51747"/>
    </source>
</evidence>
<protein>
    <submittedName>
        <fullName evidence="4">Nucleoside deaminase</fullName>
        <ecNumber evidence="4">3.5.4.33</ecNumber>
    </submittedName>
</protein>
<dbReference type="PROSITE" id="PS00903">
    <property type="entry name" value="CYT_DCMP_DEAMINASES_1"/>
    <property type="match status" value="1"/>
</dbReference>
<dbReference type="InterPro" id="IPR016192">
    <property type="entry name" value="APOBEC/CMP_deaminase_Zn-bd"/>
</dbReference>
<accession>A0ABU4RXH3</accession>
<keyword evidence="1" id="KW-0479">Metal-binding</keyword>
<evidence type="ECO:0000256" key="1">
    <source>
        <dbReference type="ARBA" id="ARBA00022723"/>
    </source>
</evidence>
<evidence type="ECO:0000313" key="5">
    <source>
        <dbReference type="Proteomes" id="UP001273505"/>
    </source>
</evidence>
<organism evidence="4 5">
    <name type="scientific">Gilvimarinus gilvus</name>
    <dbReference type="NCBI Taxonomy" id="3058038"/>
    <lineage>
        <taxon>Bacteria</taxon>
        <taxon>Pseudomonadati</taxon>
        <taxon>Pseudomonadota</taxon>
        <taxon>Gammaproteobacteria</taxon>
        <taxon>Cellvibrionales</taxon>
        <taxon>Cellvibrionaceae</taxon>
        <taxon>Gilvimarinus</taxon>
    </lineage>
</organism>
<dbReference type="SUPFAM" id="SSF53927">
    <property type="entry name" value="Cytidine deaminase-like"/>
    <property type="match status" value="1"/>
</dbReference>
<dbReference type="InterPro" id="IPR002125">
    <property type="entry name" value="CMP_dCMP_dom"/>
</dbReference>
<dbReference type="Pfam" id="PF00383">
    <property type="entry name" value="dCMP_cyt_deam_1"/>
    <property type="match status" value="1"/>
</dbReference>
<proteinExistence type="predicted"/>
<comment type="caution">
    <text evidence="4">The sequence shown here is derived from an EMBL/GenBank/DDBJ whole genome shotgun (WGS) entry which is preliminary data.</text>
</comment>
<dbReference type="Gene3D" id="3.40.140.10">
    <property type="entry name" value="Cytidine Deaminase, domain 2"/>
    <property type="match status" value="1"/>
</dbReference>
<keyword evidence="2" id="KW-0862">Zinc</keyword>
<dbReference type="PROSITE" id="PS51747">
    <property type="entry name" value="CYT_DCMP_DEAMINASES_2"/>
    <property type="match status" value="1"/>
</dbReference>
<reference evidence="4 5" key="1">
    <citation type="submission" date="2023-11" db="EMBL/GenBank/DDBJ databases">
        <title>Gilvimarinus fulvus sp. nov., isolated from the surface of Kelp.</title>
        <authorList>
            <person name="Sun Y.Y."/>
            <person name="Gong Y."/>
            <person name="Du Z.J."/>
        </authorList>
    </citation>
    <scope>NUCLEOTIDE SEQUENCE [LARGE SCALE GENOMIC DNA]</scope>
    <source>
        <strain evidence="4 5">SDUM040013</strain>
    </source>
</reference>
<keyword evidence="5" id="KW-1185">Reference proteome</keyword>